<evidence type="ECO:0000256" key="1">
    <source>
        <dbReference type="SAM" id="MobiDB-lite"/>
    </source>
</evidence>
<evidence type="ECO:0000313" key="2">
    <source>
        <dbReference type="EMBL" id="RZU31817.1"/>
    </source>
</evidence>
<protein>
    <submittedName>
        <fullName evidence="2">Uncharacterized protein</fullName>
    </submittedName>
</protein>
<organism evidence="2 3">
    <name type="scientific">Blastococcus saxobsidens</name>
    <dbReference type="NCBI Taxonomy" id="138336"/>
    <lineage>
        <taxon>Bacteria</taxon>
        <taxon>Bacillati</taxon>
        <taxon>Actinomycetota</taxon>
        <taxon>Actinomycetes</taxon>
        <taxon>Geodermatophilales</taxon>
        <taxon>Geodermatophilaceae</taxon>
        <taxon>Blastococcus</taxon>
    </lineage>
</organism>
<proteinExistence type="predicted"/>
<dbReference type="Proteomes" id="UP000292507">
    <property type="component" value="Unassembled WGS sequence"/>
</dbReference>
<sequence>MDHDVPRTGSGSRTRGLPVPAPEDAEAESAAAPSIPSFASLRDTRRRSPVDLLLGPQEPVVDAAPPAPPTGGPRPAEWADLWHIGLRLARWCVRQPLSTARRLLG</sequence>
<comment type="caution">
    <text evidence="2">The sequence shown here is derived from an EMBL/GenBank/DDBJ whole genome shotgun (WGS) entry which is preliminary data.</text>
</comment>
<name>A0A4Q7Y4F5_9ACTN</name>
<dbReference type="AlphaFoldDB" id="A0A4Q7Y4F5"/>
<dbReference type="RefSeq" id="WP_104527595.1">
    <property type="nucleotide sequence ID" value="NZ_POQT01000006.1"/>
</dbReference>
<dbReference type="EMBL" id="SHKV01000001">
    <property type="protein sequence ID" value="RZU31817.1"/>
    <property type="molecule type" value="Genomic_DNA"/>
</dbReference>
<keyword evidence="3" id="KW-1185">Reference proteome</keyword>
<gene>
    <name evidence="2" type="ORF">BKA19_1499</name>
</gene>
<feature type="region of interest" description="Disordered" evidence="1">
    <location>
        <begin position="1"/>
        <end position="75"/>
    </location>
</feature>
<accession>A0A4Q7Y4F5</accession>
<feature type="compositionally biased region" description="Low complexity" evidence="1">
    <location>
        <begin position="28"/>
        <end position="40"/>
    </location>
</feature>
<evidence type="ECO:0000313" key="3">
    <source>
        <dbReference type="Proteomes" id="UP000292507"/>
    </source>
</evidence>
<reference evidence="2 3" key="1">
    <citation type="submission" date="2019-02" db="EMBL/GenBank/DDBJ databases">
        <title>Sequencing the genomes of 1000 actinobacteria strains.</title>
        <authorList>
            <person name="Klenk H.-P."/>
        </authorList>
    </citation>
    <scope>NUCLEOTIDE SEQUENCE [LARGE SCALE GENOMIC DNA]</scope>
    <source>
        <strain evidence="2 3">DSM 44509</strain>
    </source>
</reference>